<feature type="compositionally biased region" description="Basic and acidic residues" evidence="1">
    <location>
        <begin position="68"/>
        <end position="79"/>
    </location>
</feature>
<organism evidence="2 3">
    <name type="scientific">Phascolarctos cinereus</name>
    <name type="common">Koala</name>
    <dbReference type="NCBI Taxonomy" id="38626"/>
    <lineage>
        <taxon>Eukaryota</taxon>
        <taxon>Metazoa</taxon>
        <taxon>Chordata</taxon>
        <taxon>Craniata</taxon>
        <taxon>Vertebrata</taxon>
        <taxon>Euteleostomi</taxon>
        <taxon>Mammalia</taxon>
        <taxon>Metatheria</taxon>
        <taxon>Diprotodontia</taxon>
        <taxon>Phascolarctidae</taxon>
        <taxon>Phascolarctos</taxon>
    </lineage>
</organism>
<dbReference type="RefSeq" id="XP_020841118.1">
    <property type="nucleotide sequence ID" value="XM_020985459.1"/>
</dbReference>
<reference evidence="3" key="1">
    <citation type="submission" date="2025-08" db="UniProtKB">
        <authorList>
            <consortium name="RefSeq"/>
        </authorList>
    </citation>
    <scope>IDENTIFICATION</scope>
    <source>
        <tissue evidence="3">Spleen</tissue>
    </source>
</reference>
<evidence type="ECO:0000313" key="2">
    <source>
        <dbReference type="Proteomes" id="UP000515140"/>
    </source>
</evidence>
<feature type="region of interest" description="Disordered" evidence="1">
    <location>
        <begin position="1"/>
        <end position="79"/>
    </location>
</feature>
<evidence type="ECO:0000256" key="1">
    <source>
        <dbReference type="SAM" id="MobiDB-lite"/>
    </source>
</evidence>
<dbReference type="KEGG" id="pcw:110207703"/>
<dbReference type="Proteomes" id="UP000515140">
    <property type="component" value="Unplaced"/>
</dbReference>
<proteinExistence type="predicted"/>
<dbReference type="AlphaFoldDB" id="A0A6P5K6R1"/>
<evidence type="ECO:0000313" key="3">
    <source>
        <dbReference type="RefSeq" id="XP_020841118.1"/>
    </source>
</evidence>
<gene>
    <name evidence="3" type="primary">LOC110207703</name>
</gene>
<keyword evidence="2" id="KW-1185">Reference proteome</keyword>
<sequence>MGRFPGKPSGKHRTLSPLPKPGWGEERVKARPGHLPGAQAPRVIGAAPAGPGLVRPGGGLFPAPLREGGTRSPHEDTEV</sequence>
<dbReference type="InParanoid" id="A0A6P5K6R1"/>
<dbReference type="GeneID" id="110207703"/>
<name>A0A6P5K6R1_PHACI</name>
<protein>
    <submittedName>
        <fullName evidence="3">Uncharacterized protein LOC110207703</fullName>
    </submittedName>
</protein>
<accession>A0A6P5K6R1</accession>